<dbReference type="Proteomes" id="UP000308652">
    <property type="component" value="Unassembled WGS sequence"/>
</dbReference>
<feature type="region of interest" description="Disordered" evidence="11">
    <location>
        <begin position="198"/>
        <end position="294"/>
    </location>
</feature>
<evidence type="ECO:0000256" key="2">
    <source>
        <dbReference type="ARBA" id="ARBA00011056"/>
    </source>
</evidence>
<keyword evidence="8" id="KW-0539">Nucleus</keyword>
<evidence type="ECO:0000256" key="6">
    <source>
        <dbReference type="ARBA" id="ARBA00023010"/>
    </source>
</evidence>
<dbReference type="InterPro" id="IPR038506">
    <property type="entry name" value="GLE1-like_sf"/>
</dbReference>
<dbReference type="GO" id="GO:0016973">
    <property type="term" value="P:poly(A)+ mRNA export from nucleus"/>
    <property type="evidence" value="ECO:0007669"/>
    <property type="project" value="InterPro"/>
</dbReference>
<dbReference type="GO" id="GO:0005737">
    <property type="term" value="C:cytoplasm"/>
    <property type="evidence" value="ECO:0007669"/>
    <property type="project" value="TreeGrafter"/>
</dbReference>
<evidence type="ECO:0000256" key="4">
    <source>
        <dbReference type="ARBA" id="ARBA00022816"/>
    </source>
</evidence>
<proteinExistence type="inferred from homology"/>
<feature type="compositionally biased region" description="Basic and acidic residues" evidence="11">
    <location>
        <begin position="198"/>
        <end position="286"/>
    </location>
</feature>
<evidence type="ECO:0000256" key="8">
    <source>
        <dbReference type="ARBA" id="ARBA00023242"/>
    </source>
</evidence>
<evidence type="ECO:0000313" key="12">
    <source>
        <dbReference type="EMBL" id="TFK36301.1"/>
    </source>
</evidence>
<dbReference type="GO" id="GO:0000822">
    <property type="term" value="F:inositol hexakisphosphate binding"/>
    <property type="evidence" value="ECO:0007669"/>
    <property type="project" value="TreeGrafter"/>
</dbReference>
<evidence type="ECO:0000256" key="7">
    <source>
        <dbReference type="ARBA" id="ARBA00023132"/>
    </source>
</evidence>
<dbReference type="GO" id="GO:0044614">
    <property type="term" value="C:nuclear pore cytoplasmic filaments"/>
    <property type="evidence" value="ECO:0007669"/>
    <property type="project" value="TreeGrafter"/>
</dbReference>
<dbReference type="GO" id="GO:0005543">
    <property type="term" value="F:phospholipid binding"/>
    <property type="evidence" value="ECO:0007669"/>
    <property type="project" value="TreeGrafter"/>
</dbReference>
<dbReference type="GO" id="GO:0031369">
    <property type="term" value="F:translation initiation factor binding"/>
    <property type="evidence" value="ECO:0007669"/>
    <property type="project" value="TreeGrafter"/>
</dbReference>
<accession>A0A5C3M587</accession>
<dbReference type="Gene3D" id="1.25.40.510">
    <property type="entry name" value="GLE1-like"/>
    <property type="match status" value="1"/>
</dbReference>
<evidence type="ECO:0000256" key="1">
    <source>
        <dbReference type="ARBA" id="ARBA00004567"/>
    </source>
</evidence>
<comment type="similarity">
    <text evidence="2">Belongs to the GLE1 family.</text>
</comment>
<dbReference type="OrthoDB" id="420884at2759"/>
<protein>
    <recommendedName>
        <fullName evidence="9">mRNA export factor GLE1</fullName>
    </recommendedName>
    <alternativeName>
        <fullName evidence="10">Nucleoporin GLE1</fullName>
    </alternativeName>
</protein>
<dbReference type="AlphaFoldDB" id="A0A5C3M587"/>
<dbReference type="Pfam" id="PF07817">
    <property type="entry name" value="GLE1"/>
    <property type="match status" value="1"/>
</dbReference>
<keyword evidence="6" id="KW-0811">Translocation</keyword>
<dbReference type="PANTHER" id="PTHR12960">
    <property type="entry name" value="GLE-1-RELATED"/>
    <property type="match status" value="1"/>
</dbReference>
<keyword evidence="13" id="KW-1185">Reference proteome</keyword>
<keyword evidence="4" id="KW-0509">mRNA transport</keyword>
<evidence type="ECO:0000256" key="5">
    <source>
        <dbReference type="ARBA" id="ARBA00022927"/>
    </source>
</evidence>
<evidence type="ECO:0000256" key="11">
    <source>
        <dbReference type="SAM" id="MobiDB-lite"/>
    </source>
</evidence>
<gene>
    <name evidence="12" type="ORF">BDQ12DRAFT_706454</name>
</gene>
<dbReference type="STRING" id="68775.A0A5C3M587"/>
<comment type="subcellular location">
    <subcellularLocation>
        <location evidence="1">Nucleus</location>
        <location evidence="1">Nuclear pore complex</location>
    </subcellularLocation>
</comment>
<evidence type="ECO:0000256" key="3">
    <source>
        <dbReference type="ARBA" id="ARBA00022448"/>
    </source>
</evidence>
<evidence type="ECO:0000256" key="9">
    <source>
        <dbReference type="ARBA" id="ARBA00026227"/>
    </source>
</evidence>
<dbReference type="EMBL" id="ML213615">
    <property type="protein sequence ID" value="TFK36301.1"/>
    <property type="molecule type" value="Genomic_DNA"/>
</dbReference>
<keyword evidence="7" id="KW-0906">Nuclear pore complex</keyword>
<feature type="compositionally biased region" description="Low complexity" evidence="11">
    <location>
        <begin position="47"/>
        <end position="62"/>
    </location>
</feature>
<dbReference type="GO" id="GO:0015031">
    <property type="term" value="P:protein transport"/>
    <property type="evidence" value="ECO:0007669"/>
    <property type="project" value="UniProtKB-KW"/>
</dbReference>
<feature type="compositionally biased region" description="Acidic residues" evidence="11">
    <location>
        <begin position="35"/>
        <end position="46"/>
    </location>
</feature>
<keyword evidence="5" id="KW-0653">Protein transport</keyword>
<evidence type="ECO:0000313" key="13">
    <source>
        <dbReference type="Proteomes" id="UP000308652"/>
    </source>
</evidence>
<sequence length="592" mass="68508">MRFRAPSRTPSPSPVRGKPRSRPRKSYAFGVPPDSSDEDSYSESDSDAVSVSSSSSSSSDYSDLGKAPSVRLRASLRTSSEQRYIEETVAAIRLRTRHHDPYEEWERQTRRDAFRTARKEISETQAHLLDEIDQTHAQEKKELAALYEKQLAEVQTQLNTFKLQQENEEAKLREGWKARDRMIWERIESVIKLEEDKVAKKLEEERKAQEEKERKRKEEEERKRLAEEKRKEEEERKAKEEEKKRKDEEDARQAEEEKRSKAEEEERQAVEEEKLKKERQEAEGEQRSGLGLSTAEEDWREARSNLLTLKAESMRFVKSNKEAKAEWSKYRRQITPKVGQLTNDADSINRISLQLLNIMKPTKPHHERIYIALLSSLSKAILEQAETEVTAEKRSAIPLSQVTVNLFSVLDSFPEIFFAKLVQRAGGWVIPVVIPQTDHDGRPWADEQERNKIMGYRKSATSDNLETPIEYSMRVSGIMRLYFHILMIPPLERPAYKMFQLPRFWVWFARLMGEKGLLETVAAPQLIYTGLDVMGTQAKAIWGIQWVKILALIYEGVTVGLGNGKLIGGESAEGSVNRTRARMEVERIMAER</sequence>
<dbReference type="InterPro" id="IPR012476">
    <property type="entry name" value="GLE1"/>
</dbReference>
<evidence type="ECO:0000256" key="10">
    <source>
        <dbReference type="ARBA" id="ARBA00029983"/>
    </source>
</evidence>
<keyword evidence="3" id="KW-0813">Transport</keyword>
<reference evidence="12 13" key="1">
    <citation type="journal article" date="2019" name="Nat. Ecol. Evol.">
        <title>Megaphylogeny resolves global patterns of mushroom evolution.</title>
        <authorList>
            <person name="Varga T."/>
            <person name="Krizsan K."/>
            <person name="Foldi C."/>
            <person name="Dima B."/>
            <person name="Sanchez-Garcia M."/>
            <person name="Sanchez-Ramirez S."/>
            <person name="Szollosi G.J."/>
            <person name="Szarkandi J.G."/>
            <person name="Papp V."/>
            <person name="Albert L."/>
            <person name="Andreopoulos W."/>
            <person name="Angelini C."/>
            <person name="Antonin V."/>
            <person name="Barry K.W."/>
            <person name="Bougher N.L."/>
            <person name="Buchanan P."/>
            <person name="Buyck B."/>
            <person name="Bense V."/>
            <person name="Catcheside P."/>
            <person name="Chovatia M."/>
            <person name="Cooper J."/>
            <person name="Damon W."/>
            <person name="Desjardin D."/>
            <person name="Finy P."/>
            <person name="Geml J."/>
            <person name="Haridas S."/>
            <person name="Hughes K."/>
            <person name="Justo A."/>
            <person name="Karasinski D."/>
            <person name="Kautmanova I."/>
            <person name="Kiss B."/>
            <person name="Kocsube S."/>
            <person name="Kotiranta H."/>
            <person name="LaButti K.M."/>
            <person name="Lechner B.E."/>
            <person name="Liimatainen K."/>
            <person name="Lipzen A."/>
            <person name="Lukacs Z."/>
            <person name="Mihaltcheva S."/>
            <person name="Morgado L.N."/>
            <person name="Niskanen T."/>
            <person name="Noordeloos M.E."/>
            <person name="Ohm R.A."/>
            <person name="Ortiz-Santana B."/>
            <person name="Ovrebo C."/>
            <person name="Racz N."/>
            <person name="Riley R."/>
            <person name="Savchenko A."/>
            <person name="Shiryaev A."/>
            <person name="Soop K."/>
            <person name="Spirin V."/>
            <person name="Szebenyi C."/>
            <person name="Tomsovsky M."/>
            <person name="Tulloss R.E."/>
            <person name="Uehling J."/>
            <person name="Grigoriev I.V."/>
            <person name="Vagvolgyi C."/>
            <person name="Papp T."/>
            <person name="Martin F.M."/>
            <person name="Miettinen O."/>
            <person name="Hibbett D.S."/>
            <person name="Nagy L.G."/>
        </authorList>
    </citation>
    <scope>NUCLEOTIDE SEQUENCE [LARGE SCALE GENOMIC DNA]</scope>
    <source>
        <strain evidence="12 13">CBS 166.37</strain>
    </source>
</reference>
<organism evidence="12 13">
    <name type="scientific">Crucibulum laeve</name>
    <dbReference type="NCBI Taxonomy" id="68775"/>
    <lineage>
        <taxon>Eukaryota</taxon>
        <taxon>Fungi</taxon>
        <taxon>Dikarya</taxon>
        <taxon>Basidiomycota</taxon>
        <taxon>Agaricomycotina</taxon>
        <taxon>Agaricomycetes</taxon>
        <taxon>Agaricomycetidae</taxon>
        <taxon>Agaricales</taxon>
        <taxon>Agaricineae</taxon>
        <taxon>Nidulariaceae</taxon>
        <taxon>Crucibulum</taxon>
    </lineage>
</organism>
<name>A0A5C3M587_9AGAR</name>
<feature type="region of interest" description="Disordered" evidence="11">
    <location>
        <begin position="1"/>
        <end position="79"/>
    </location>
</feature>
<dbReference type="PANTHER" id="PTHR12960:SF0">
    <property type="entry name" value="MRNA EXPORT FACTOR GLE1"/>
    <property type="match status" value="1"/>
</dbReference>